<dbReference type="PANTHER" id="PTHR33513:SF4">
    <property type="entry name" value="GB|AAF04428.1"/>
    <property type="match status" value="1"/>
</dbReference>
<accession>A0AAV7H175</accession>
<dbReference type="AlphaFoldDB" id="A0AAV7H175"/>
<protein>
    <recommendedName>
        <fullName evidence="1">DUF7722 domain-containing protein</fullName>
    </recommendedName>
</protein>
<dbReference type="PANTHER" id="PTHR33513">
    <property type="entry name" value="OS06G0523300 PROTEIN"/>
    <property type="match status" value="1"/>
</dbReference>
<organism evidence="2 3">
    <name type="scientific">Dendrobium chrysotoxum</name>
    <name type="common">Orchid</name>
    <dbReference type="NCBI Taxonomy" id="161865"/>
    <lineage>
        <taxon>Eukaryota</taxon>
        <taxon>Viridiplantae</taxon>
        <taxon>Streptophyta</taxon>
        <taxon>Embryophyta</taxon>
        <taxon>Tracheophyta</taxon>
        <taxon>Spermatophyta</taxon>
        <taxon>Magnoliopsida</taxon>
        <taxon>Liliopsida</taxon>
        <taxon>Asparagales</taxon>
        <taxon>Orchidaceae</taxon>
        <taxon>Epidendroideae</taxon>
        <taxon>Malaxideae</taxon>
        <taxon>Dendrobiinae</taxon>
        <taxon>Dendrobium</taxon>
    </lineage>
</organism>
<sequence>MESVIKLQSLKEKEKCVASNFQMPLHYPRYSKAEYEKMQEWKLDCLLAEYGLQIAGDLEQKRNFAMGVPNKERFDEASRRMHTCIARAGDSPLEQKANRNEIFRCCVHEWTEDEEDCLWDMHGELIMVELFKSRDFLNAAGWKSLQIRFREVNGHHVSLHFLQMRYHEMKRQRDSGHSPPDIDCSELDHEHIILYSDWSSRADKFIMDFYKERMNEVLPDGKRRELFNLDDWQDLQYEFEFHQKCCPTQTQLQSRLHMLNRK</sequence>
<gene>
    <name evidence="2" type="ORF">IEQ34_002883</name>
</gene>
<evidence type="ECO:0000313" key="2">
    <source>
        <dbReference type="EMBL" id="KAH0467850.1"/>
    </source>
</evidence>
<evidence type="ECO:0000259" key="1">
    <source>
        <dbReference type="Pfam" id="PF24847"/>
    </source>
</evidence>
<dbReference type="InterPro" id="IPR056139">
    <property type="entry name" value="DUF7722"/>
</dbReference>
<dbReference type="Proteomes" id="UP000775213">
    <property type="component" value="Unassembled WGS sequence"/>
</dbReference>
<dbReference type="Pfam" id="PF24847">
    <property type="entry name" value="DUF7722"/>
    <property type="match status" value="1"/>
</dbReference>
<name>A0AAV7H175_DENCH</name>
<dbReference type="EMBL" id="JAGFBR010000004">
    <property type="protein sequence ID" value="KAH0467850.1"/>
    <property type="molecule type" value="Genomic_DNA"/>
</dbReference>
<keyword evidence="3" id="KW-1185">Reference proteome</keyword>
<reference evidence="2 3" key="1">
    <citation type="journal article" date="2021" name="Hortic Res">
        <title>Chromosome-scale assembly of the Dendrobium chrysotoxum genome enhances the understanding of orchid evolution.</title>
        <authorList>
            <person name="Zhang Y."/>
            <person name="Zhang G.Q."/>
            <person name="Zhang D."/>
            <person name="Liu X.D."/>
            <person name="Xu X.Y."/>
            <person name="Sun W.H."/>
            <person name="Yu X."/>
            <person name="Zhu X."/>
            <person name="Wang Z.W."/>
            <person name="Zhao X."/>
            <person name="Zhong W.Y."/>
            <person name="Chen H."/>
            <person name="Yin W.L."/>
            <person name="Huang T."/>
            <person name="Niu S.C."/>
            <person name="Liu Z.J."/>
        </authorList>
    </citation>
    <scope>NUCLEOTIDE SEQUENCE [LARGE SCALE GENOMIC DNA]</scope>
    <source>
        <strain evidence="2">Lindl</strain>
    </source>
</reference>
<evidence type="ECO:0000313" key="3">
    <source>
        <dbReference type="Proteomes" id="UP000775213"/>
    </source>
</evidence>
<proteinExistence type="predicted"/>
<feature type="domain" description="DUF7722" evidence="1">
    <location>
        <begin position="27"/>
        <end position="67"/>
    </location>
</feature>
<comment type="caution">
    <text evidence="2">The sequence shown here is derived from an EMBL/GenBank/DDBJ whole genome shotgun (WGS) entry which is preliminary data.</text>
</comment>